<accession>A0AAD7PSZ6</accession>
<protein>
    <submittedName>
        <fullName evidence="1">V-type proton ATPase subunit a</fullName>
    </submittedName>
</protein>
<dbReference type="AlphaFoldDB" id="A0AAD7PSZ6"/>
<dbReference type="Proteomes" id="UP001163823">
    <property type="component" value="Chromosome 6"/>
</dbReference>
<organism evidence="1 2">
    <name type="scientific">Quillaja saponaria</name>
    <name type="common">Soap bark tree</name>
    <dbReference type="NCBI Taxonomy" id="32244"/>
    <lineage>
        <taxon>Eukaryota</taxon>
        <taxon>Viridiplantae</taxon>
        <taxon>Streptophyta</taxon>
        <taxon>Embryophyta</taxon>
        <taxon>Tracheophyta</taxon>
        <taxon>Spermatophyta</taxon>
        <taxon>Magnoliopsida</taxon>
        <taxon>eudicotyledons</taxon>
        <taxon>Gunneridae</taxon>
        <taxon>Pentapetalae</taxon>
        <taxon>rosids</taxon>
        <taxon>fabids</taxon>
        <taxon>Fabales</taxon>
        <taxon>Quillajaceae</taxon>
        <taxon>Quillaja</taxon>
    </lineage>
</organism>
<dbReference type="EMBL" id="JARAOO010000006">
    <property type="protein sequence ID" value="KAJ7966823.1"/>
    <property type="molecule type" value="Genomic_DNA"/>
</dbReference>
<gene>
    <name evidence="1" type="ORF">O6P43_016234</name>
</gene>
<evidence type="ECO:0000313" key="2">
    <source>
        <dbReference type="Proteomes" id="UP001163823"/>
    </source>
</evidence>
<evidence type="ECO:0000313" key="1">
    <source>
        <dbReference type="EMBL" id="KAJ7966823.1"/>
    </source>
</evidence>
<sequence length="104" mass="12122">MQLAQFIIPIESARRRISYFGDLGLFQFKDVHKNVFVVFYSGERAKNKILKVCEASIGKQFQMALVYMRFFLDRINSHVEFVKLLPYLLMSGKGRNLVESRARG</sequence>
<reference evidence="1" key="1">
    <citation type="journal article" date="2023" name="Science">
        <title>Elucidation of the pathway for biosynthesis of saponin adjuvants from the soapbark tree.</title>
        <authorList>
            <person name="Reed J."/>
            <person name="Orme A."/>
            <person name="El-Demerdash A."/>
            <person name="Owen C."/>
            <person name="Martin L.B.B."/>
            <person name="Misra R.C."/>
            <person name="Kikuchi S."/>
            <person name="Rejzek M."/>
            <person name="Martin A.C."/>
            <person name="Harkess A."/>
            <person name="Leebens-Mack J."/>
            <person name="Louveau T."/>
            <person name="Stephenson M.J."/>
            <person name="Osbourn A."/>
        </authorList>
    </citation>
    <scope>NUCLEOTIDE SEQUENCE</scope>
    <source>
        <strain evidence="1">S10</strain>
    </source>
</reference>
<keyword evidence="2" id="KW-1185">Reference proteome</keyword>
<comment type="caution">
    <text evidence="1">The sequence shown here is derived from an EMBL/GenBank/DDBJ whole genome shotgun (WGS) entry which is preliminary data.</text>
</comment>
<name>A0AAD7PSZ6_QUISA</name>
<dbReference type="KEGG" id="qsa:O6P43_016234"/>
<proteinExistence type="predicted"/>